<dbReference type="RefSeq" id="WP_187296527.1">
    <property type="nucleotide sequence ID" value="NZ_DF238840.1"/>
</dbReference>
<protein>
    <submittedName>
        <fullName evidence="2">Uncharacterized protein</fullName>
    </submittedName>
</protein>
<evidence type="ECO:0000313" key="2">
    <source>
        <dbReference type="EMBL" id="GAF26623.1"/>
    </source>
</evidence>
<feature type="region of interest" description="Disordered" evidence="1">
    <location>
        <begin position="1"/>
        <end position="20"/>
    </location>
</feature>
<evidence type="ECO:0000256" key="1">
    <source>
        <dbReference type="SAM" id="MobiDB-lite"/>
    </source>
</evidence>
<gene>
    <name evidence="2" type="ORF">MTY_1963</name>
</gene>
<dbReference type="Proteomes" id="UP000063718">
    <property type="component" value="Unassembled WGS sequence"/>
</dbReference>
<dbReference type="AlphaFoldDB" id="A0A0S6UDU1"/>
<proteinExistence type="predicted"/>
<reference evidence="2" key="1">
    <citation type="journal article" date="2014" name="Gene">
        <title>Genome-guided analysis of transformation efficiency and carbon dioxide assimilation by Moorella thermoacetica Y72.</title>
        <authorList>
            <person name="Tsukahara K."/>
            <person name="Kita A."/>
            <person name="Nakashimada Y."/>
            <person name="Hoshino T."/>
            <person name="Murakami K."/>
        </authorList>
    </citation>
    <scope>NUCLEOTIDE SEQUENCE [LARGE SCALE GENOMIC DNA]</scope>
    <source>
        <strain evidence="2">Y72</strain>
    </source>
</reference>
<dbReference type="EMBL" id="DF238840">
    <property type="protein sequence ID" value="GAF26623.1"/>
    <property type="molecule type" value="Genomic_DNA"/>
</dbReference>
<organism evidence="2">
    <name type="scientific">Moorella thermoacetica Y72</name>
    <dbReference type="NCBI Taxonomy" id="1325331"/>
    <lineage>
        <taxon>Bacteria</taxon>
        <taxon>Bacillati</taxon>
        <taxon>Bacillota</taxon>
        <taxon>Clostridia</taxon>
        <taxon>Neomoorellales</taxon>
        <taxon>Neomoorellaceae</taxon>
        <taxon>Neomoorella</taxon>
    </lineage>
</organism>
<sequence>MKTAAAIAQGMRTAARNSKQPRLLGQGLERIEGSYSMESPWFEEHFRINDLEFP</sequence>
<name>A0A0S6UDU1_NEOTH</name>
<accession>A0A0S6UDU1</accession>